<evidence type="ECO:0000313" key="2">
    <source>
        <dbReference type="EMBL" id="TFJ98872.1"/>
    </source>
</evidence>
<feature type="region of interest" description="Disordered" evidence="1">
    <location>
        <begin position="1"/>
        <end position="20"/>
    </location>
</feature>
<accession>A0A4D9DVK2</accession>
<gene>
    <name evidence="2" type="ORF">DR999_PMT19165</name>
</gene>
<evidence type="ECO:0000313" key="3">
    <source>
        <dbReference type="Proteomes" id="UP000297703"/>
    </source>
</evidence>
<dbReference type="AlphaFoldDB" id="A0A4D9DVK2"/>
<protein>
    <submittedName>
        <fullName evidence="2">SIgD</fullName>
    </submittedName>
</protein>
<feature type="compositionally biased region" description="Low complexity" evidence="1">
    <location>
        <begin position="7"/>
        <end position="20"/>
    </location>
</feature>
<evidence type="ECO:0000256" key="1">
    <source>
        <dbReference type="SAM" id="MobiDB-lite"/>
    </source>
</evidence>
<name>A0A4D9DVK2_9SAUR</name>
<organism evidence="2 3">
    <name type="scientific">Platysternon megacephalum</name>
    <name type="common">big-headed turtle</name>
    <dbReference type="NCBI Taxonomy" id="55544"/>
    <lineage>
        <taxon>Eukaryota</taxon>
        <taxon>Metazoa</taxon>
        <taxon>Chordata</taxon>
        <taxon>Craniata</taxon>
        <taxon>Vertebrata</taxon>
        <taxon>Euteleostomi</taxon>
        <taxon>Archelosauria</taxon>
        <taxon>Testudinata</taxon>
        <taxon>Testudines</taxon>
        <taxon>Cryptodira</taxon>
        <taxon>Durocryptodira</taxon>
        <taxon>Testudinoidea</taxon>
        <taxon>Platysternidae</taxon>
        <taxon>Platysternon</taxon>
    </lineage>
</organism>
<dbReference type="EMBL" id="QXTE01000363">
    <property type="protein sequence ID" value="TFJ98872.1"/>
    <property type="molecule type" value="Genomic_DNA"/>
</dbReference>
<sequence>MVNNGMPTSASSPGSSIPSSSVYAMAPVSGKAHHDFSCKAGTLNCASVTGNANPTSSLSCASHSPLRVSGKNTHNPWCRDLLLILYGIAAQNVSQFTPKNAVGQSAGYELENRKCPI</sequence>
<reference evidence="2 3" key="2">
    <citation type="submission" date="2019-04" db="EMBL/GenBank/DDBJ databases">
        <title>The genome sequence of big-headed turtle.</title>
        <authorList>
            <person name="Gong S."/>
        </authorList>
    </citation>
    <scope>NUCLEOTIDE SEQUENCE [LARGE SCALE GENOMIC DNA]</scope>
    <source>
        <strain evidence="2">DO16091913</strain>
        <tissue evidence="2">Muscle</tissue>
    </source>
</reference>
<keyword evidence="3" id="KW-1185">Reference proteome</keyword>
<reference evidence="2 3" key="1">
    <citation type="submission" date="2019-04" db="EMBL/GenBank/DDBJ databases">
        <title>Draft genome of the big-headed turtle Platysternon megacephalum.</title>
        <authorList>
            <person name="Gong S."/>
        </authorList>
    </citation>
    <scope>NUCLEOTIDE SEQUENCE [LARGE SCALE GENOMIC DNA]</scope>
    <source>
        <strain evidence="2">DO16091913</strain>
        <tissue evidence="2">Muscle</tissue>
    </source>
</reference>
<proteinExistence type="predicted"/>
<dbReference type="Proteomes" id="UP000297703">
    <property type="component" value="Unassembled WGS sequence"/>
</dbReference>
<comment type="caution">
    <text evidence="2">The sequence shown here is derived from an EMBL/GenBank/DDBJ whole genome shotgun (WGS) entry which is preliminary data.</text>
</comment>